<proteinExistence type="predicted"/>
<comment type="catalytic activity">
    <reaction evidence="2">
        <text>2 GTP = 3',3'-c-di-GMP + 2 diphosphate</text>
        <dbReference type="Rhea" id="RHEA:24898"/>
        <dbReference type="ChEBI" id="CHEBI:33019"/>
        <dbReference type="ChEBI" id="CHEBI:37565"/>
        <dbReference type="ChEBI" id="CHEBI:58805"/>
        <dbReference type="EC" id="2.7.7.65"/>
    </reaction>
</comment>
<evidence type="ECO:0000259" key="5">
    <source>
        <dbReference type="PROSITE" id="PS50887"/>
    </source>
</evidence>
<dbReference type="EMBL" id="JAGXTP010000003">
    <property type="protein sequence ID" value="MBS3850261.1"/>
    <property type="molecule type" value="Genomic_DNA"/>
</dbReference>
<keyword evidence="4" id="KW-0472">Membrane</keyword>
<evidence type="ECO:0000256" key="4">
    <source>
        <dbReference type="SAM" id="Phobius"/>
    </source>
</evidence>
<dbReference type="AlphaFoldDB" id="A0A942EHT3"/>
<dbReference type="InterPro" id="IPR000160">
    <property type="entry name" value="GGDEF_dom"/>
</dbReference>
<dbReference type="CDD" id="cd01949">
    <property type="entry name" value="GGDEF"/>
    <property type="match status" value="1"/>
</dbReference>
<evidence type="ECO:0000313" key="6">
    <source>
        <dbReference type="EMBL" id="MBS3850261.1"/>
    </source>
</evidence>
<name>A0A942EHT3_9HYPH</name>
<feature type="transmembrane region" description="Helical" evidence="4">
    <location>
        <begin position="36"/>
        <end position="56"/>
    </location>
</feature>
<dbReference type="Gene3D" id="3.30.70.270">
    <property type="match status" value="1"/>
</dbReference>
<protein>
    <recommendedName>
        <fullName evidence="1">diguanylate cyclase</fullName>
        <ecNumber evidence="1">2.7.7.65</ecNumber>
    </recommendedName>
</protein>
<keyword evidence="6" id="KW-0548">Nucleotidyltransferase</keyword>
<organism evidence="6 7">
    <name type="scientific">Devosia litorisediminis</name>
    <dbReference type="NCBI Taxonomy" id="2829817"/>
    <lineage>
        <taxon>Bacteria</taxon>
        <taxon>Pseudomonadati</taxon>
        <taxon>Pseudomonadota</taxon>
        <taxon>Alphaproteobacteria</taxon>
        <taxon>Hyphomicrobiales</taxon>
        <taxon>Devosiaceae</taxon>
        <taxon>Devosia</taxon>
    </lineage>
</organism>
<dbReference type="SUPFAM" id="SSF55073">
    <property type="entry name" value="Nucleotide cyclase"/>
    <property type="match status" value="1"/>
</dbReference>
<dbReference type="EC" id="2.7.7.65" evidence="1"/>
<feature type="transmembrane region" description="Helical" evidence="4">
    <location>
        <begin position="62"/>
        <end position="82"/>
    </location>
</feature>
<dbReference type="PROSITE" id="PS50887">
    <property type="entry name" value="GGDEF"/>
    <property type="match status" value="1"/>
</dbReference>
<keyword evidence="4" id="KW-1133">Transmembrane helix</keyword>
<dbReference type="RefSeq" id="WP_212659889.1">
    <property type="nucleotide sequence ID" value="NZ_JAGXTP010000003.1"/>
</dbReference>
<feature type="transmembrane region" description="Helical" evidence="4">
    <location>
        <begin position="122"/>
        <end position="139"/>
    </location>
</feature>
<evidence type="ECO:0000256" key="1">
    <source>
        <dbReference type="ARBA" id="ARBA00012528"/>
    </source>
</evidence>
<keyword evidence="6" id="KW-0808">Transferase</keyword>
<dbReference type="NCBIfam" id="TIGR00254">
    <property type="entry name" value="GGDEF"/>
    <property type="match status" value="1"/>
</dbReference>
<evidence type="ECO:0000313" key="7">
    <source>
        <dbReference type="Proteomes" id="UP000678281"/>
    </source>
</evidence>
<feature type="compositionally biased region" description="Basic and acidic residues" evidence="3">
    <location>
        <begin position="401"/>
        <end position="410"/>
    </location>
</feature>
<keyword evidence="7" id="KW-1185">Reference proteome</keyword>
<feature type="transmembrane region" description="Helical" evidence="4">
    <location>
        <begin position="6"/>
        <end position="29"/>
    </location>
</feature>
<accession>A0A942EHT3</accession>
<dbReference type="Proteomes" id="UP000678281">
    <property type="component" value="Unassembled WGS sequence"/>
</dbReference>
<evidence type="ECO:0000256" key="2">
    <source>
        <dbReference type="ARBA" id="ARBA00034247"/>
    </source>
</evidence>
<evidence type="ECO:0000256" key="3">
    <source>
        <dbReference type="SAM" id="MobiDB-lite"/>
    </source>
</evidence>
<dbReference type="PANTHER" id="PTHR45138">
    <property type="entry name" value="REGULATORY COMPONENTS OF SENSORY TRANSDUCTION SYSTEM"/>
    <property type="match status" value="1"/>
</dbReference>
<dbReference type="SMART" id="SM00267">
    <property type="entry name" value="GGDEF"/>
    <property type="match status" value="1"/>
</dbReference>
<dbReference type="GO" id="GO:0052621">
    <property type="term" value="F:diguanylate cyclase activity"/>
    <property type="evidence" value="ECO:0007669"/>
    <property type="project" value="UniProtKB-EC"/>
</dbReference>
<feature type="domain" description="GGDEF" evidence="5">
    <location>
        <begin position="251"/>
        <end position="389"/>
    </location>
</feature>
<gene>
    <name evidence="6" type="ORF">KD146_16295</name>
</gene>
<dbReference type="PANTHER" id="PTHR45138:SF9">
    <property type="entry name" value="DIGUANYLATE CYCLASE DGCM-RELATED"/>
    <property type="match status" value="1"/>
</dbReference>
<dbReference type="InterPro" id="IPR043128">
    <property type="entry name" value="Rev_trsase/Diguanyl_cyclase"/>
</dbReference>
<feature type="transmembrane region" description="Helical" evidence="4">
    <location>
        <begin position="146"/>
        <end position="164"/>
    </location>
</feature>
<dbReference type="FunFam" id="3.30.70.270:FF:000001">
    <property type="entry name" value="Diguanylate cyclase domain protein"/>
    <property type="match status" value="1"/>
</dbReference>
<feature type="region of interest" description="Disordered" evidence="3">
    <location>
        <begin position="387"/>
        <end position="410"/>
    </location>
</feature>
<feature type="transmembrane region" description="Helical" evidence="4">
    <location>
        <begin position="94"/>
        <end position="110"/>
    </location>
</feature>
<dbReference type="Pfam" id="PF00990">
    <property type="entry name" value="GGDEF"/>
    <property type="match status" value="1"/>
</dbReference>
<reference evidence="6" key="1">
    <citation type="submission" date="2021-04" db="EMBL/GenBank/DDBJ databases">
        <title>Devosia litorisediminis sp. nov., isolated from a sand dune.</title>
        <authorList>
            <person name="Park S."/>
            <person name="Yoon J.-H."/>
        </authorList>
    </citation>
    <scope>NUCLEOTIDE SEQUENCE</scope>
    <source>
        <strain evidence="6">BSSL-BM10</strain>
    </source>
</reference>
<dbReference type="InterPro" id="IPR050469">
    <property type="entry name" value="Diguanylate_Cyclase"/>
</dbReference>
<feature type="transmembrane region" description="Helical" evidence="4">
    <location>
        <begin position="184"/>
        <end position="210"/>
    </location>
</feature>
<sequence>MSAAVFVLAINLCVAGIFVTAFLLVAVYTRAVSARWLALAYGAGVVNVGLELILPFQAEPRLFSIGIFAAFLLAQAFAVVGLARNYRLEPPWRLLAGLVLVSMIAIVLIIDMDRRSLLRGLGYQGPYALMQLLGMLVVLRSGRRHVLDLVLLAIYALGALNFLGKPFLAVALGPGINAQAYIGTTYAAISQAVGAVLLIANGILMLVILLRDAMVTMTTQTETDPLSGLLNRRGFEDHAEKLLASARRTGVPVSIVVADLDHFKSINDQYGHPVGDVVISRFSKTLMAAADMGAMTVSGAILGRLGGEEFAALAPGSGLNTAQLFAERVRMQFAAEPVIAQAPDKRPTASYGVAQLRPDEGLFDLLRRADAALYEAKKTGRDRICVAEAEHPLPPPVPAGADRRQGSRRP</sequence>
<comment type="caution">
    <text evidence="6">The sequence shown here is derived from an EMBL/GenBank/DDBJ whole genome shotgun (WGS) entry which is preliminary data.</text>
</comment>
<keyword evidence="4" id="KW-0812">Transmembrane</keyword>
<dbReference type="InterPro" id="IPR029787">
    <property type="entry name" value="Nucleotide_cyclase"/>
</dbReference>